<dbReference type="RefSeq" id="WP_284350835.1">
    <property type="nucleotide sequence ID" value="NZ_BRXS01000004.1"/>
</dbReference>
<dbReference type="Gene3D" id="3.90.850.10">
    <property type="entry name" value="Fumarylacetoacetase-like, C-terminal domain"/>
    <property type="match status" value="1"/>
</dbReference>
<dbReference type="GO" id="GO:0018773">
    <property type="term" value="F:acetylpyruvate hydrolase activity"/>
    <property type="evidence" value="ECO:0007669"/>
    <property type="project" value="TreeGrafter"/>
</dbReference>
<dbReference type="Proteomes" id="UP001161325">
    <property type="component" value="Unassembled WGS sequence"/>
</dbReference>
<keyword evidence="5" id="KW-1185">Reference proteome</keyword>
<organism evidence="4 5">
    <name type="scientific">Roseisolibacter agri</name>
    <dbReference type="NCBI Taxonomy" id="2014610"/>
    <lineage>
        <taxon>Bacteria</taxon>
        <taxon>Pseudomonadati</taxon>
        <taxon>Gemmatimonadota</taxon>
        <taxon>Gemmatimonadia</taxon>
        <taxon>Gemmatimonadales</taxon>
        <taxon>Gemmatimonadaceae</taxon>
        <taxon>Roseisolibacter</taxon>
    </lineage>
</organism>
<evidence type="ECO:0000256" key="2">
    <source>
        <dbReference type="ARBA" id="ARBA00022723"/>
    </source>
</evidence>
<dbReference type="FunFam" id="3.90.850.10:FF:000002">
    <property type="entry name" value="2-hydroxyhepta-2,4-diene-1,7-dioate isomerase"/>
    <property type="match status" value="1"/>
</dbReference>
<dbReference type="PANTHER" id="PTHR11820:SF7">
    <property type="entry name" value="ACYLPYRUVASE FAHD1, MITOCHONDRIAL"/>
    <property type="match status" value="1"/>
</dbReference>
<dbReference type="InterPro" id="IPR011234">
    <property type="entry name" value="Fumarylacetoacetase-like_C"/>
</dbReference>
<comment type="caution">
    <text evidence="4">The sequence shown here is derived from an EMBL/GenBank/DDBJ whole genome shotgun (WGS) entry which is preliminary data.</text>
</comment>
<feature type="domain" description="Fumarylacetoacetase-like C-terminal" evidence="3">
    <location>
        <begin position="11"/>
        <end position="206"/>
    </location>
</feature>
<dbReference type="GO" id="GO:0019752">
    <property type="term" value="P:carboxylic acid metabolic process"/>
    <property type="evidence" value="ECO:0007669"/>
    <property type="project" value="UniProtKB-ARBA"/>
</dbReference>
<dbReference type="PANTHER" id="PTHR11820">
    <property type="entry name" value="ACYLPYRUVASE"/>
    <property type="match status" value="1"/>
</dbReference>
<dbReference type="EMBL" id="BRXS01000004">
    <property type="protein sequence ID" value="GLC26382.1"/>
    <property type="molecule type" value="Genomic_DNA"/>
</dbReference>
<dbReference type="GO" id="GO:0046872">
    <property type="term" value="F:metal ion binding"/>
    <property type="evidence" value="ECO:0007669"/>
    <property type="project" value="UniProtKB-KW"/>
</dbReference>
<comment type="similarity">
    <text evidence="1">Belongs to the FAH family.</text>
</comment>
<evidence type="ECO:0000313" key="4">
    <source>
        <dbReference type="EMBL" id="GLC26382.1"/>
    </source>
</evidence>
<evidence type="ECO:0000259" key="3">
    <source>
        <dbReference type="Pfam" id="PF01557"/>
    </source>
</evidence>
<proteinExistence type="inferred from homology"/>
<evidence type="ECO:0000313" key="5">
    <source>
        <dbReference type="Proteomes" id="UP001161325"/>
    </source>
</evidence>
<protein>
    <recommendedName>
        <fullName evidence="3">Fumarylacetoacetase-like C-terminal domain-containing protein</fullName>
    </recommendedName>
</protein>
<sequence>MTASNSARPGKIVCVGRNYVEHAKELGNDMPERPLLFLKPPSAVIAPGAPIELPGASQQVEFEGEIGIVIGKTLRRAGEDEARAAIRGIVALNDVTARDLQKTDGQWTRAKGFDTFLPIGPEAPAPGDLDALTVVTRVNGVERQRGSAREMAFRIPTILSYVSHVMTLEPGDLIATGTPAGVGPLAPGDDVEIEVVGLSSVRNPVVAGPPA</sequence>
<name>A0AA37V396_9BACT</name>
<dbReference type="GO" id="GO:0016853">
    <property type="term" value="F:isomerase activity"/>
    <property type="evidence" value="ECO:0007669"/>
    <property type="project" value="UniProtKB-ARBA"/>
</dbReference>
<keyword evidence="2" id="KW-0479">Metal-binding</keyword>
<dbReference type="InterPro" id="IPR036663">
    <property type="entry name" value="Fumarylacetoacetase_C_sf"/>
</dbReference>
<dbReference type="Pfam" id="PF01557">
    <property type="entry name" value="FAA_hydrolase"/>
    <property type="match status" value="1"/>
</dbReference>
<dbReference type="AlphaFoldDB" id="A0AA37V396"/>
<dbReference type="SUPFAM" id="SSF56529">
    <property type="entry name" value="FAH"/>
    <property type="match status" value="1"/>
</dbReference>
<gene>
    <name evidence="4" type="ORF">rosag_28950</name>
</gene>
<accession>A0AA37V396</accession>
<evidence type="ECO:0000256" key="1">
    <source>
        <dbReference type="ARBA" id="ARBA00010211"/>
    </source>
</evidence>
<reference evidence="4" key="1">
    <citation type="submission" date="2022-08" db="EMBL/GenBank/DDBJ databases">
        <title>Draft genome sequencing of Roseisolibacter agri AW1220.</title>
        <authorList>
            <person name="Tobiishi Y."/>
            <person name="Tonouchi A."/>
        </authorList>
    </citation>
    <scope>NUCLEOTIDE SEQUENCE</scope>
    <source>
        <strain evidence="4">AW1220</strain>
    </source>
</reference>